<dbReference type="AlphaFoldDB" id="A0A6C0DYD6"/>
<evidence type="ECO:0000256" key="3">
    <source>
        <dbReference type="ARBA" id="ARBA00022806"/>
    </source>
</evidence>
<evidence type="ECO:0000256" key="4">
    <source>
        <dbReference type="ARBA" id="ARBA00022840"/>
    </source>
</evidence>
<name>A0A6C0DYD6_9ZZZZ</name>
<dbReference type="PROSITE" id="PS50089">
    <property type="entry name" value="ZF_RING_2"/>
    <property type="match status" value="1"/>
</dbReference>
<dbReference type="Pfam" id="PF00176">
    <property type="entry name" value="SNF2-rel_dom"/>
    <property type="match status" value="1"/>
</dbReference>
<dbReference type="Gene3D" id="3.40.50.10810">
    <property type="entry name" value="Tandem AAA-ATPase domain"/>
    <property type="match status" value="1"/>
</dbReference>
<dbReference type="InterPro" id="IPR000330">
    <property type="entry name" value="SNF2_N"/>
</dbReference>
<dbReference type="SUPFAM" id="SSF52540">
    <property type="entry name" value="P-loop containing nucleoside triphosphate hydrolases"/>
    <property type="match status" value="2"/>
</dbReference>
<dbReference type="InterPro" id="IPR027417">
    <property type="entry name" value="P-loop_NTPase"/>
</dbReference>
<dbReference type="Gene3D" id="3.40.50.300">
    <property type="entry name" value="P-loop containing nucleotide triphosphate hydrolases"/>
    <property type="match status" value="1"/>
</dbReference>
<dbReference type="InterPro" id="IPR001650">
    <property type="entry name" value="Helicase_C-like"/>
</dbReference>
<dbReference type="InterPro" id="IPR038718">
    <property type="entry name" value="SNF2-like_sf"/>
</dbReference>
<dbReference type="EMBL" id="MN739677">
    <property type="protein sequence ID" value="QHT20185.1"/>
    <property type="molecule type" value="Genomic_DNA"/>
</dbReference>
<dbReference type="GO" id="GO:0004386">
    <property type="term" value="F:helicase activity"/>
    <property type="evidence" value="ECO:0007669"/>
    <property type="project" value="UniProtKB-KW"/>
</dbReference>
<proteinExistence type="predicted"/>
<protein>
    <recommendedName>
        <fullName evidence="5">RING-type domain-containing protein</fullName>
    </recommendedName>
</protein>
<dbReference type="PANTHER" id="PTHR45626">
    <property type="entry name" value="TRANSCRIPTION TERMINATION FACTOR 2-RELATED"/>
    <property type="match status" value="1"/>
</dbReference>
<reference evidence="6" key="1">
    <citation type="journal article" date="2020" name="Nature">
        <title>Giant virus diversity and host interactions through global metagenomics.</title>
        <authorList>
            <person name="Schulz F."/>
            <person name="Roux S."/>
            <person name="Paez-Espino D."/>
            <person name="Jungbluth S."/>
            <person name="Walsh D.A."/>
            <person name="Denef V.J."/>
            <person name="McMahon K.D."/>
            <person name="Konstantinidis K.T."/>
            <person name="Eloe-Fadrosh E.A."/>
            <person name="Kyrpides N.C."/>
            <person name="Woyke T."/>
        </authorList>
    </citation>
    <scope>NUCLEOTIDE SEQUENCE</scope>
    <source>
        <strain evidence="6">GVMAG-M-3300023174-60</strain>
    </source>
</reference>
<feature type="domain" description="RING-type" evidence="5">
    <location>
        <begin position="381"/>
        <end position="420"/>
    </location>
</feature>
<keyword evidence="4" id="KW-0067">ATP-binding</keyword>
<dbReference type="SUPFAM" id="SSF57850">
    <property type="entry name" value="RING/U-box"/>
    <property type="match status" value="1"/>
</dbReference>
<dbReference type="Pfam" id="PF00271">
    <property type="entry name" value="Helicase_C"/>
    <property type="match status" value="1"/>
</dbReference>
<sequence length="568" mass="65349">MADGFLYEKLVILNNVYNNTLIPSKVLTQASVIKTQLFPHQSTLVNGMHIYRDKMTRGFLLGNQAINGKIGIVGDPAGTGKTLSILAYLASQVATFPRMTCELTNNSSKYFFSHELYHLSDASSTNLIIVPHSLFGQWRQEIAQHSTIPYVPIETKRIIRGTDLAQSMVNSNFILTTNKCYKNVHEYAVQHGIQWNNVIIDEASSIYINSSDPPLRFQFLWFVTNNWIPLIFKTPSIVKSNLYYLRDRVKLNQELEQWLLDNINVHYEGQLVSSSFLKEYMPFFHQNRGSIVIRNSLDLINTSINLPVITNNVLHCKPNISLNSLTSYYLARNIEPNINSAKIPNLFQALNIEFRELEDYIVNQPTVKHNLIRRKVEESDCVICLDHTEYSTIVNCCYNIYCGKCLLRNMIVNQKCPTCREVLLMNNICCLKSLTEEERILARNKMEVCLDILNNNKNGKFIIYSSFDNIYYQLFEEMDKLGLKAERIEGNLFSLLKTVKNFQEGRTNILFVSNIDLIRGLSLAATSHLIFFHELPVFELRQVLIHSAQRIGRKQPLKIIQLNSEIQV</sequence>
<dbReference type="InterPro" id="IPR001841">
    <property type="entry name" value="Znf_RING"/>
</dbReference>
<dbReference type="GO" id="GO:0008094">
    <property type="term" value="F:ATP-dependent activity, acting on DNA"/>
    <property type="evidence" value="ECO:0007669"/>
    <property type="project" value="TreeGrafter"/>
</dbReference>
<organism evidence="6">
    <name type="scientific">viral metagenome</name>
    <dbReference type="NCBI Taxonomy" id="1070528"/>
    <lineage>
        <taxon>unclassified sequences</taxon>
        <taxon>metagenomes</taxon>
        <taxon>organismal metagenomes</taxon>
    </lineage>
</organism>
<dbReference type="GO" id="GO:0016787">
    <property type="term" value="F:hydrolase activity"/>
    <property type="evidence" value="ECO:0007669"/>
    <property type="project" value="UniProtKB-KW"/>
</dbReference>
<evidence type="ECO:0000256" key="2">
    <source>
        <dbReference type="ARBA" id="ARBA00022801"/>
    </source>
</evidence>
<evidence type="ECO:0000256" key="1">
    <source>
        <dbReference type="ARBA" id="ARBA00022741"/>
    </source>
</evidence>
<dbReference type="Gene3D" id="3.30.40.10">
    <property type="entry name" value="Zinc/RING finger domain, C3HC4 (zinc finger)"/>
    <property type="match status" value="1"/>
</dbReference>
<keyword evidence="3" id="KW-0347">Helicase</keyword>
<dbReference type="GO" id="GO:0005524">
    <property type="term" value="F:ATP binding"/>
    <property type="evidence" value="ECO:0007669"/>
    <property type="project" value="UniProtKB-KW"/>
</dbReference>
<keyword evidence="1" id="KW-0547">Nucleotide-binding</keyword>
<evidence type="ECO:0000259" key="5">
    <source>
        <dbReference type="PROSITE" id="PS50089"/>
    </source>
</evidence>
<keyword evidence="2" id="KW-0378">Hydrolase</keyword>
<dbReference type="GO" id="GO:0006281">
    <property type="term" value="P:DNA repair"/>
    <property type="evidence" value="ECO:0007669"/>
    <property type="project" value="TreeGrafter"/>
</dbReference>
<dbReference type="InterPro" id="IPR013083">
    <property type="entry name" value="Znf_RING/FYVE/PHD"/>
</dbReference>
<evidence type="ECO:0000313" key="6">
    <source>
        <dbReference type="EMBL" id="QHT20185.1"/>
    </source>
</evidence>
<dbReference type="GO" id="GO:0005634">
    <property type="term" value="C:nucleus"/>
    <property type="evidence" value="ECO:0007669"/>
    <property type="project" value="TreeGrafter"/>
</dbReference>
<accession>A0A6C0DYD6</accession>
<dbReference type="InterPro" id="IPR050628">
    <property type="entry name" value="SNF2_RAD54_helicase_TF"/>
</dbReference>